<evidence type="ECO:0000259" key="5">
    <source>
        <dbReference type="PROSITE" id="PS51634"/>
    </source>
</evidence>
<comment type="similarity">
    <text evidence="2">Belongs to the lin-54 family.</text>
</comment>
<name>A0A843WJ99_COLES</name>
<accession>A0A843WJ99</accession>
<dbReference type="InterPro" id="IPR005172">
    <property type="entry name" value="CRC"/>
</dbReference>
<dbReference type="PROSITE" id="PS51634">
    <property type="entry name" value="CRC"/>
    <property type="match status" value="1"/>
</dbReference>
<proteinExistence type="inferred from homology"/>
<evidence type="ECO:0000256" key="4">
    <source>
        <dbReference type="SAM" id="MobiDB-lite"/>
    </source>
</evidence>
<evidence type="ECO:0000256" key="1">
    <source>
        <dbReference type="ARBA" id="ARBA00004123"/>
    </source>
</evidence>
<dbReference type="Proteomes" id="UP000652761">
    <property type="component" value="Unassembled WGS sequence"/>
</dbReference>
<dbReference type="AlphaFoldDB" id="A0A843WJ99"/>
<feature type="domain" description="CRC" evidence="5">
    <location>
        <begin position="234"/>
        <end position="383"/>
    </location>
</feature>
<evidence type="ECO:0000256" key="3">
    <source>
        <dbReference type="ARBA" id="ARBA00023242"/>
    </source>
</evidence>
<evidence type="ECO:0000313" key="6">
    <source>
        <dbReference type="EMBL" id="MQM04144.1"/>
    </source>
</evidence>
<feature type="compositionally biased region" description="Low complexity" evidence="4">
    <location>
        <begin position="529"/>
        <end position="541"/>
    </location>
</feature>
<dbReference type="OrthoDB" id="6283463at2759"/>
<dbReference type="InterPro" id="IPR028307">
    <property type="entry name" value="Lin-54_fam"/>
</dbReference>
<keyword evidence="7" id="KW-1185">Reference proteome</keyword>
<dbReference type="PANTHER" id="PTHR12446">
    <property type="entry name" value="TESMIN/TSO1-RELATED"/>
    <property type="match status" value="1"/>
</dbReference>
<comment type="subcellular location">
    <subcellularLocation>
        <location evidence="1">Nucleus</location>
    </subcellularLocation>
</comment>
<feature type="compositionally biased region" description="Basic and acidic residues" evidence="4">
    <location>
        <begin position="542"/>
        <end position="557"/>
    </location>
</feature>
<gene>
    <name evidence="6" type="ORF">Taro_036937</name>
</gene>
<keyword evidence="3" id="KW-0539">Nucleus</keyword>
<dbReference type="GO" id="GO:0005634">
    <property type="term" value="C:nucleus"/>
    <property type="evidence" value="ECO:0007669"/>
    <property type="project" value="UniProtKB-SubCell"/>
</dbReference>
<evidence type="ECO:0000256" key="2">
    <source>
        <dbReference type="ARBA" id="ARBA00007267"/>
    </source>
</evidence>
<dbReference type="GO" id="GO:0006355">
    <property type="term" value="P:regulation of DNA-templated transcription"/>
    <property type="evidence" value="ECO:0007669"/>
    <property type="project" value="TreeGrafter"/>
</dbReference>
<dbReference type="Pfam" id="PF03638">
    <property type="entry name" value="TCR"/>
    <property type="match status" value="2"/>
</dbReference>
<feature type="region of interest" description="Disordered" evidence="4">
    <location>
        <begin position="526"/>
        <end position="587"/>
    </location>
</feature>
<sequence>MRRKADACPRPPLLLLQEEEGRRIHPVDSPAPPSLWILASLLPDLSVVFFPTDPEDLEFSWILGVRGAASGELRLRSLELPDRFPLGEFSSFFVCFFGSNSCGLKSMAAPAEQGVQTISSASGDFPLKKLARQLDFTVYSSLPGAVASSSEQLQRPPPPLQQQHPTAQPLVQSRHEGHLPSLISTASATTLMAAAPVPGVAFPRMPCSFLFRKSDSPKSHSRPVFDVKDGTPKKQKQCNCRNSKCLKLYCECFASGVYCDGCNCTNCFNNVENEAARKEAVDATLERNPNAFRPKIASSPLAVRDNRVCIKPFSLLWHRSINIAIIAHFKLSIDEAELLLVGKHNKGCHCKKSWCLKKYCECFQANVLCSENCKCLDCKNFEGSEERRALFHGDHGNNMTYIQQAANAAITGAIGSSGYGSPPASKRRKTREFLFSSGPKDPSGCRVGQLPMVNHSKNLNPTSLGSMPVDSNPIGLACTKVTYRSLLADVIQSEDVKELCKLLVVVSGEASKTLIEKRGLKEEIRQTTNHAAASRASSNQNRNEHQVVLDGQKRSDDCPSGSCTAKLGMGETKLDGSEVQQDGRPTSPGTLSLMCDEKDTIFMASPSQNAGASSRTSASRSMSDVYMEQERCILTEFRDCLRNLVMYGGQKEAKYSSMATNSDASNHRLLVNGIAKSSIQNASGIPLPFSNHLSPVVRRQTLENGGLKPKVEDL</sequence>
<dbReference type="SMART" id="SM01114">
    <property type="entry name" value="CXC"/>
    <property type="match status" value="2"/>
</dbReference>
<dbReference type="InterPro" id="IPR033467">
    <property type="entry name" value="Tesmin/TSO1-like_CXC"/>
</dbReference>
<protein>
    <recommendedName>
        <fullName evidence="5">CRC domain-containing protein</fullName>
    </recommendedName>
</protein>
<organism evidence="6 7">
    <name type="scientific">Colocasia esculenta</name>
    <name type="common">Wild taro</name>
    <name type="synonym">Arum esculentum</name>
    <dbReference type="NCBI Taxonomy" id="4460"/>
    <lineage>
        <taxon>Eukaryota</taxon>
        <taxon>Viridiplantae</taxon>
        <taxon>Streptophyta</taxon>
        <taxon>Embryophyta</taxon>
        <taxon>Tracheophyta</taxon>
        <taxon>Spermatophyta</taxon>
        <taxon>Magnoliopsida</taxon>
        <taxon>Liliopsida</taxon>
        <taxon>Araceae</taxon>
        <taxon>Aroideae</taxon>
        <taxon>Colocasieae</taxon>
        <taxon>Colocasia</taxon>
    </lineage>
</organism>
<feature type="region of interest" description="Disordered" evidence="4">
    <location>
        <begin position="147"/>
        <end position="174"/>
    </location>
</feature>
<dbReference type="EMBL" id="NMUH01003162">
    <property type="protein sequence ID" value="MQM04144.1"/>
    <property type="molecule type" value="Genomic_DNA"/>
</dbReference>
<feature type="compositionally biased region" description="Polar residues" evidence="4">
    <location>
        <begin position="578"/>
        <end position="587"/>
    </location>
</feature>
<comment type="caution">
    <text evidence="6">The sequence shown here is derived from an EMBL/GenBank/DDBJ whole genome shotgun (WGS) entry which is preliminary data.</text>
</comment>
<evidence type="ECO:0000313" key="7">
    <source>
        <dbReference type="Proteomes" id="UP000652761"/>
    </source>
</evidence>
<reference evidence="6" key="1">
    <citation type="submission" date="2017-07" db="EMBL/GenBank/DDBJ databases">
        <title>Taro Niue Genome Assembly and Annotation.</title>
        <authorList>
            <person name="Atibalentja N."/>
            <person name="Keating K."/>
            <person name="Fields C.J."/>
        </authorList>
    </citation>
    <scope>NUCLEOTIDE SEQUENCE</scope>
    <source>
        <strain evidence="6">Niue_2</strain>
        <tissue evidence="6">Leaf</tissue>
    </source>
</reference>
<dbReference type="PANTHER" id="PTHR12446:SF34">
    <property type="entry name" value="PROTEIN LIN-54 HOMOLOG"/>
    <property type="match status" value="1"/>
</dbReference>
<feature type="compositionally biased region" description="Low complexity" evidence="4">
    <location>
        <begin position="161"/>
        <end position="170"/>
    </location>
</feature>